<evidence type="ECO:0008006" key="5">
    <source>
        <dbReference type="Google" id="ProtNLM"/>
    </source>
</evidence>
<dbReference type="Proteomes" id="UP000546126">
    <property type="component" value="Unassembled WGS sequence"/>
</dbReference>
<comment type="caution">
    <text evidence="3">The sequence shown here is derived from an EMBL/GenBank/DDBJ whole genome shotgun (WGS) entry which is preliminary data.</text>
</comment>
<dbReference type="RefSeq" id="WP_175605298.1">
    <property type="nucleotide sequence ID" value="NZ_JABWGO010000013.1"/>
</dbReference>
<dbReference type="AlphaFoldDB" id="A0A7Y6IWS7"/>
<evidence type="ECO:0000313" key="4">
    <source>
        <dbReference type="Proteomes" id="UP000546126"/>
    </source>
</evidence>
<evidence type="ECO:0000256" key="1">
    <source>
        <dbReference type="SAM" id="MobiDB-lite"/>
    </source>
</evidence>
<dbReference type="EMBL" id="JABWGO010000013">
    <property type="protein sequence ID" value="NUW45836.1"/>
    <property type="molecule type" value="Genomic_DNA"/>
</dbReference>
<gene>
    <name evidence="3" type="ORF">HT134_37835</name>
</gene>
<feature type="transmembrane region" description="Helical" evidence="2">
    <location>
        <begin position="68"/>
        <end position="88"/>
    </location>
</feature>
<proteinExistence type="predicted"/>
<name>A0A7Y6IWS7_9ACTN</name>
<keyword evidence="2" id="KW-1133">Transmembrane helix</keyword>
<keyword evidence="2" id="KW-0812">Transmembrane</keyword>
<organism evidence="3 4">
    <name type="scientific">Nonomuraea rhodomycinica</name>
    <dbReference type="NCBI Taxonomy" id="1712872"/>
    <lineage>
        <taxon>Bacteria</taxon>
        <taxon>Bacillati</taxon>
        <taxon>Actinomycetota</taxon>
        <taxon>Actinomycetes</taxon>
        <taxon>Streptosporangiales</taxon>
        <taxon>Streptosporangiaceae</taxon>
        <taxon>Nonomuraea</taxon>
    </lineage>
</organism>
<sequence>MRPRVRPDRQVWPPLPPEPVEGVTQPLPPVPPGPPPEEPPPAPQALQAPPSPPRVPERAARPRKRGRALLVAAGALVSVAVAVGATTYDGYLFYEKVSAKETRLVPVAAGQAGTVRGIEWTAALSPAEAPPNSKHGDTVAWLKVDITEKVVDPASATMTAKPDDVRLEDRAGRAWVVELADGDRPTERLEVGKEYRLEGLAVVPKPVAGEVELSFRPSGYRADTPTADLFKRGTSRPDVDVLRFRR</sequence>
<feature type="compositionally biased region" description="Pro residues" evidence="1">
    <location>
        <begin position="26"/>
        <end position="54"/>
    </location>
</feature>
<feature type="region of interest" description="Disordered" evidence="1">
    <location>
        <begin position="1"/>
        <end position="62"/>
    </location>
</feature>
<evidence type="ECO:0000313" key="3">
    <source>
        <dbReference type="EMBL" id="NUW45836.1"/>
    </source>
</evidence>
<reference evidence="3 4" key="1">
    <citation type="submission" date="2020-06" db="EMBL/GenBank/DDBJ databases">
        <authorList>
            <person name="Chanama M."/>
        </authorList>
    </citation>
    <scope>NUCLEOTIDE SEQUENCE [LARGE SCALE GENOMIC DNA]</scope>
    <source>
        <strain evidence="3 4">TBRC6557</strain>
    </source>
</reference>
<keyword evidence="4" id="KW-1185">Reference proteome</keyword>
<protein>
    <recommendedName>
        <fullName evidence="5">DUF4352 domain-containing protein</fullName>
    </recommendedName>
</protein>
<keyword evidence="2" id="KW-0472">Membrane</keyword>
<evidence type="ECO:0000256" key="2">
    <source>
        <dbReference type="SAM" id="Phobius"/>
    </source>
</evidence>
<accession>A0A7Y6IWS7</accession>